<feature type="transmembrane region" description="Helical" evidence="1">
    <location>
        <begin position="104"/>
        <end position="126"/>
    </location>
</feature>
<feature type="transmembrane region" description="Helical" evidence="1">
    <location>
        <begin position="12"/>
        <end position="33"/>
    </location>
</feature>
<keyword evidence="3" id="KW-1185">Reference proteome</keyword>
<keyword evidence="1" id="KW-0472">Membrane</keyword>
<dbReference type="InterPro" id="IPR021214">
    <property type="entry name" value="DUF2568"/>
</dbReference>
<protein>
    <submittedName>
        <fullName evidence="2">YrdB family protein</fullName>
    </submittedName>
</protein>
<dbReference type="Pfam" id="PF10823">
    <property type="entry name" value="DUF2568"/>
    <property type="match status" value="1"/>
</dbReference>
<reference evidence="3" key="1">
    <citation type="submission" date="2023-07" db="EMBL/GenBank/DDBJ databases">
        <title>Draft genome sequence of the endophytic actinobacterium Streptomyces justiciae WPN32, a potential antibiotic producer.</title>
        <authorList>
            <person name="Yasawong M."/>
            <person name="Pana W."/>
            <person name="Ganta P."/>
            <person name="Santapan N."/>
            <person name="Songngamsuk T."/>
            <person name="Phatcharaharikarn M."/>
            <person name="Kerdtoob S."/>
            <person name="Nantapong N."/>
        </authorList>
    </citation>
    <scope>NUCLEOTIDE SEQUENCE [LARGE SCALE GENOMIC DNA]</scope>
    <source>
        <strain evidence="3">WPN32</strain>
    </source>
</reference>
<accession>A0ABU3LTU4</accession>
<feature type="transmembrane region" description="Helical" evidence="1">
    <location>
        <begin position="39"/>
        <end position="60"/>
    </location>
</feature>
<name>A0ABU3LTU4_9ACTN</name>
<evidence type="ECO:0000313" key="3">
    <source>
        <dbReference type="Proteomes" id="UP001257948"/>
    </source>
</evidence>
<sequence>MTSGPGLGYHPAMLALRLVLEVTALVCFGYWTWHVSPQGLRYVTVVAVPVLVAVAWGVFATPGDESRSGNTVVATAGPLRLLLELAVFFGGAAALYAAGARTPALVLTIVLVAYHAASLDRIAWLFRH</sequence>
<dbReference type="RefSeq" id="WP_314201172.1">
    <property type="nucleotide sequence ID" value="NZ_JAVTLL010000009.1"/>
</dbReference>
<dbReference type="Proteomes" id="UP001257948">
    <property type="component" value="Unassembled WGS sequence"/>
</dbReference>
<evidence type="ECO:0000313" key="2">
    <source>
        <dbReference type="EMBL" id="MDT7841957.1"/>
    </source>
</evidence>
<keyword evidence="1" id="KW-1133">Transmembrane helix</keyword>
<proteinExistence type="predicted"/>
<comment type="caution">
    <text evidence="2">The sequence shown here is derived from an EMBL/GenBank/DDBJ whole genome shotgun (WGS) entry which is preliminary data.</text>
</comment>
<evidence type="ECO:0000256" key="1">
    <source>
        <dbReference type="SAM" id="Phobius"/>
    </source>
</evidence>
<feature type="transmembrane region" description="Helical" evidence="1">
    <location>
        <begin position="81"/>
        <end position="98"/>
    </location>
</feature>
<gene>
    <name evidence="2" type="ORF">RQC66_14545</name>
</gene>
<keyword evidence="1" id="KW-0812">Transmembrane</keyword>
<dbReference type="EMBL" id="JAVTLL010000009">
    <property type="protein sequence ID" value="MDT7841957.1"/>
    <property type="molecule type" value="Genomic_DNA"/>
</dbReference>
<organism evidence="2 3">
    <name type="scientific">Streptomyces justiciae</name>
    <dbReference type="NCBI Taxonomy" id="2780140"/>
    <lineage>
        <taxon>Bacteria</taxon>
        <taxon>Bacillati</taxon>
        <taxon>Actinomycetota</taxon>
        <taxon>Actinomycetes</taxon>
        <taxon>Kitasatosporales</taxon>
        <taxon>Streptomycetaceae</taxon>
        <taxon>Streptomyces</taxon>
    </lineage>
</organism>